<accession>A0A644XQB1</accession>
<dbReference type="Pfam" id="PF14386">
    <property type="entry name" value="DUF4417"/>
    <property type="match status" value="1"/>
</dbReference>
<protein>
    <recommendedName>
        <fullName evidence="2">DUF4417 domain-containing protein</fullName>
    </recommendedName>
</protein>
<dbReference type="EMBL" id="VSSQ01002959">
    <property type="protein sequence ID" value="MPM18315.1"/>
    <property type="molecule type" value="Genomic_DNA"/>
</dbReference>
<comment type="caution">
    <text evidence="1">The sequence shown here is derived from an EMBL/GenBank/DDBJ whole genome shotgun (WGS) entry which is preliminary data.</text>
</comment>
<organism evidence="1">
    <name type="scientific">bioreactor metagenome</name>
    <dbReference type="NCBI Taxonomy" id="1076179"/>
    <lineage>
        <taxon>unclassified sequences</taxon>
        <taxon>metagenomes</taxon>
        <taxon>ecological metagenomes</taxon>
    </lineage>
</organism>
<name>A0A644XQB1_9ZZZZ</name>
<reference evidence="1" key="1">
    <citation type="submission" date="2019-08" db="EMBL/GenBank/DDBJ databases">
        <authorList>
            <person name="Kucharzyk K."/>
            <person name="Murdoch R.W."/>
            <person name="Higgins S."/>
            <person name="Loffler F."/>
        </authorList>
    </citation>
    <scope>NUCLEOTIDE SEQUENCE</scope>
</reference>
<evidence type="ECO:0008006" key="2">
    <source>
        <dbReference type="Google" id="ProtNLM"/>
    </source>
</evidence>
<dbReference type="InterPro" id="IPR025530">
    <property type="entry name" value="DUF4417"/>
</dbReference>
<sequence>MTEENYNYRTSQTLLRNQFPGKGKLQIPIIPKFQVKQGDFDDLMLIGFDKTHPEDQNHLNRMVHFFLYDYRFERVWKTPDSDLEKLSRYRAVLSPDFSMYLEMAPIMQLYNVFRNRWCGAYWASKGMRVIPTVNWGDESTFDFCFEGIEKGGIVAVSTYMATEHDNRKAQKEWFMAGYNEMLRRIEPKKIICYNTPFPEMQGDIVFVDYERRSWKYMSYERGVQKEDLDAYRIGDIHSKTYDTIEPYLLNSFSFKGGGSAYGGKWKPSSDKDNRLSGTPGEIKTTFNKNGEKTETLIGSDGKASKEIHYSSHGNSSIHDNPHGHIITYDAVTGYPDWGNPINGVGTDFLKHFIGGKLMSTIIYDTSTPEYNRFKTISDFKWSMKHGAEIEFNWDGVKYGISHATGKITIYRWNQPDTTRQFDTPDDALEYMVGSDRLRDVITQVTVIDRTI</sequence>
<dbReference type="AlphaFoldDB" id="A0A644XQB1"/>
<gene>
    <name evidence="1" type="ORF">SDC9_64721</name>
</gene>
<proteinExistence type="predicted"/>
<evidence type="ECO:0000313" key="1">
    <source>
        <dbReference type="EMBL" id="MPM18315.1"/>
    </source>
</evidence>